<comment type="caution">
    <text evidence="7">The sequence shown here is derived from an EMBL/GenBank/DDBJ whole genome shotgun (WGS) entry which is preliminary data.</text>
</comment>
<evidence type="ECO:0000256" key="1">
    <source>
        <dbReference type="ARBA" id="ARBA00005641"/>
    </source>
</evidence>
<dbReference type="EMBL" id="JAPMOS010000021">
    <property type="protein sequence ID" value="KAJ4459315.1"/>
    <property type="molecule type" value="Genomic_DNA"/>
</dbReference>
<feature type="compositionally biased region" description="Low complexity" evidence="4">
    <location>
        <begin position="477"/>
        <end position="488"/>
    </location>
</feature>
<feature type="transmembrane region" description="Helical" evidence="5">
    <location>
        <begin position="676"/>
        <end position="694"/>
    </location>
</feature>
<keyword evidence="3" id="KW-0326">Glycosidase</keyword>
<dbReference type="InterPro" id="IPR017853">
    <property type="entry name" value="GH"/>
</dbReference>
<keyword evidence="2" id="KW-0378">Hydrolase</keyword>
<evidence type="ECO:0000313" key="7">
    <source>
        <dbReference type="EMBL" id="KAJ4459315.1"/>
    </source>
</evidence>
<dbReference type="PANTHER" id="PTHR31308:SF5">
    <property type="entry name" value="ERGOSTERYL-BETA-GLUCOSIDASE"/>
    <property type="match status" value="1"/>
</dbReference>
<dbReference type="InterPro" id="IPR052066">
    <property type="entry name" value="Glycosphingolipid_Hydrolases"/>
</dbReference>
<dbReference type="PANTHER" id="PTHR31308">
    <property type="match status" value="1"/>
</dbReference>
<keyword evidence="5" id="KW-0472">Membrane</keyword>
<feature type="region of interest" description="Disordered" evidence="4">
    <location>
        <begin position="474"/>
        <end position="528"/>
    </location>
</feature>
<accession>A0ABQ8URF9</accession>
<feature type="domain" description="Glycoside hydrolase family 5" evidence="6">
    <location>
        <begin position="52"/>
        <end position="351"/>
    </location>
</feature>
<dbReference type="Proteomes" id="UP001141327">
    <property type="component" value="Unassembled WGS sequence"/>
</dbReference>
<evidence type="ECO:0000256" key="4">
    <source>
        <dbReference type="SAM" id="MobiDB-lite"/>
    </source>
</evidence>
<keyword evidence="5" id="KW-0812">Transmembrane</keyword>
<comment type="similarity">
    <text evidence="1">Belongs to the glycosyl hydrolase 5 (cellulase A) family.</text>
</comment>
<dbReference type="SUPFAM" id="SSF51445">
    <property type="entry name" value="(Trans)glycosidases"/>
    <property type="match status" value="1"/>
</dbReference>
<organism evidence="7 8">
    <name type="scientific">Paratrimastix pyriformis</name>
    <dbReference type="NCBI Taxonomy" id="342808"/>
    <lineage>
        <taxon>Eukaryota</taxon>
        <taxon>Metamonada</taxon>
        <taxon>Preaxostyla</taxon>
        <taxon>Paratrimastigidae</taxon>
        <taxon>Paratrimastix</taxon>
    </lineage>
</organism>
<evidence type="ECO:0000256" key="3">
    <source>
        <dbReference type="ARBA" id="ARBA00023295"/>
    </source>
</evidence>
<proteinExistence type="inferred from homology"/>
<keyword evidence="8" id="KW-1185">Reference proteome</keyword>
<evidence type="ECO:0000259" key="6">
    <source>
        <dbReference type="Pfam" id="PF00150"/>
    </source>
</evidence>
<name>A0ABQ8URF9_9EUKA</name>
<keyword evidence="5" id="KW-1133">Transmembrane helix</keyword>
<dbReference type="Gene3D" id="3.20.20.80">
    <property type="entry name" value="Glycosidases"/>
    <property type="match status" value="1"/>
</dbReference>
<dbReference type="Pfam" id="PF00150">
    <property type="entry name" value="Cellulase"/>
    <property type="match status" value="1"/>
</dbReference>
<protein>
    <recommendedName>
        <fullName evidence="6">Glycoside hydrolase family 5 domain-containing protein</fullName>
    </recommendedName>
</protein>
<evidence type="ECO:0000313" key="8">
    <source>
        <dbReference type="Proteomes" id="UP001141327"/>
    </source>
</evidence>
<evidence type="ECO:0000256" key="5">
    <source>
        <dbReference type="SAM" id="Phobius"/>
    </source>
</evidence>
<reference evidence="7" key="1">
    <citation type="journal article" date="2022" name="bioRxiv">
        <title>Genomics of Preaxostyla Flagellates Illuminates Evolutionary Transitions and the Path Towards Mitochondrial Loss.</title>
        <authorList>
            <person name="Novak L.V.F."/>
            <person name="Treitli S.C."/>
            <person name="Pyrih J."/>
            <person name="Halakuc P."/>
            <person name="Pipaliya S.V."/>
            <person name="Vacek V."/>
            <person name="Brzon O."/>
            <person name="Soukal P."/>
            <person name="Eme L."/>
            <person name="Dacks J.B."/>
            <person name="Karnkowska A."/>
            <person name="Elias M."/>
            <person name="Hampl V."/>
        </authorList>
    </citation>
    <scope>NUCLEOTIDE SEQUENCE</scope>
    <source>
        <strain evidence="7">RCP-MX</strain>
    </source>
</reference>
<dbReference type="InterPro" id="IPR001547">
    <property type="entry name" value="Glyco_hydro_5"/>
</dbReference>
<gene>
    <name evidence="7" type="ORF">PAPYR_4874</name>
</gene>
<evidence type="ECO:0000256" key="2">
    <source>
        <dbReference type="ARBA" id="ARBA00022801"/>
    </source>
</evidence>
<sequence length="702" mass="76851">MSSPLNTLTELEFRLSSLRGVNISSYSKNLAEDGTQEYPKPFEHFRPFDTLDNRSCLQKIVDLGFNCMRVLTFWECLEPQRGHYNETYIDELCEFVALGATIGLQSIVDFHQDLYSRRLVGSGAPDWALPPAVRAKIAKKQFKWWLLAGSYDHARPTDKTWGIRAAVDPDVGRSFDYFWKDGDGVRTAYCDMVLHVAKRLRGTPGLLAFDLINEPHTRSFLLMHGIVKSWAREHVVLAQFYEELVPKMAEAAGEGPLFFLEPYGMDSSLLMGEVGIKTPLALPPALQARSVWVTVAPAPRYHPWCVWAPHLYQPFSPAGPSTLDVLRTHATTAAKLGIPLFIGELGDLSYASGTSASQSLVRKQSLPSVAPPRFVASHYIAFSWRHITSPFRAVITQASPHLISSFRGVITSPFRTPYPVSRADVAGRFWNDEDMSLVDGSLQPRRLYLEAVAPALETHLGLGLRVQATTPTPLNLSADSVASSPAPATTRIANPTPTPSPRPSLSATPCTAVEAVSSRSPSPPDSPVSSLILSSMSGAVSFSPLSRLSLASLSPLSRLSLASLSPLSRLSLASLSPLSRLSLASLSPLSPLSPLALGLQGLQPAATHWKRVLGREIQGSVACFCFGTGPGFWVRVLPSATERIAVVRARWEHQGRERATKTPGYVQTMAARVTRWVILFALLLVLVLHLYYLLRAGASSQR</sequence>